<dbReference type="PANTHER" id="PTHR35446:SF2">
    <property type="entry name" value="CARBOXYMUCONOLACTONE DECARBOXYLASE-LIKE DOMAIN-CONTAINING PROTEIN"/>
    <property type="match status" value="1"/>
</dbReference>
<sequence length="162" mass="18359">MPWIKPVKQQHMKEIKGEEGPSSLFDRLIANEPDLYTAFRPLQKAVKETNLPEDLREAVITFVSMKNGCRYCTESHAALLKELTGVEHVEEWLKDFEASSMSEQWKAVLEYAGRLTAKPVQVDKESVDRLKEAGFDAREIAVINHTVAYTSYTNQLSMGLGL</sequence>
<dbReference type="AlphaFoldDB" id="A0A845DU72"/>
<dbReference type="RefSeq" id="WP_160837029.1">
    <property type="nucleotide sequence ID" value="NZ_WMET01000002.1"/>
</dbReference>
<dbReference type="Gene3D" id="1.20.1290.10">
    <property type="entry name" value="AhpD-like"/>
    <property type="match status" value="1"/>
</dbReference>
<feature type="domain" description="Carboxymuconolactone decarboxylase-like" evidence="1">
    <location>
        <begin position="33"/>
        <end position="82"/>
    </location>
</feature>
<gene>
    <name evidence="2" type="ORF">GLW04_10800</name>
</gene>
<dbReference type="Pfam" id="PF02627">
    <property type="entry name" value="CMD"/>
    <property type="match status" value="1"/>
</dbReference>
<proteinExistence type="predicted"/>
<dbReference type="EMBL" id="WMET01000002">
    <property type="protein sequence ID" value="MYL20379.1"/>
    <property type="molecule type" value="Genomic_DNA"/>
</dbReference>
<name>A0A845DU72_9BACI</name>
<evidence type="ECO:0000259" key="1">
    <source>
        <dbReference type="Pfam" id="PF02627"/>
    </source>
</evidence>
<evidence type="ECO:0000313" key="2">
    <source>
        <dbReference type="EMBL" id="MYL20379.1"/>
    </source>
</evidence>
<accession>A0A845DU72</accession>
<comment type="caution">
    <text evidence="2">The sequence shown here is derived from an EMBL/GenBank/DDBJ whole genome shotgun (WGS) entry which is preliminary data.</text>
</comment>
<dbReference type="GO" id="GO:0051920">
    <property type="term" value="F:peroxiredoxin activity"/>
    <property type="evidence" value="ECO:0007669"/>
    <property type="project" value="InterPro"/>
</dbReference>
<reference evidence="2 3" key="1">
    <citation type="submission" date="2019-11" db="EMBL/GenBank/DDBJ databases">
        <title>Genome sequences of 17 halophilic strains isolated from different environments.</title>
        <authorList>
            <person name="Furrow R.E."/>
        </authorList>
    </citation>
    <scope>NUCLEOTIDE SEQUENCE [LARGE SCALE GENOMIC DNA]</scope>
    <source>
        <strain evidence="2 3">22511_23_Filter</strain>
    </source>
</reference>
<dbReference type="SUPFAM" id="SSF69118">
    <property type="entry name" value="AhpD-like"/>
    <property type="match status" value="1"/>
</dbReference>
<protein>
    <recommendedName>
        <fullName evidence="1">Carboxymuconolactone decarboxylase-like domain-containing protein</fullName>
    </recommendedName>
</protein>
<evidence type="ECO:0000313" key="3">
    <source>
        <dbReference type="Proteomes" id="UP000460949"/>
    </source>
</evidence>
<dbReference type="PANTHER" id="PTHR35446">
    <property type="entry name" value="SI:CH211-175M2.5"/>
    <property type="match status" value="1"/>
</dbReference>
<organism evidence="2 3">
    <name type="scientific">Halobacillus litoralis</name>
    <dbReference type="NCBI Taxonomy" id="45668"/>
    <lineage>
        <taxon>Bacteria</taxon>
        <taxon>Bacillati</taxon>
        <taxon>Bacillota</taxon>
        <taxon>Bacilli</taxon>
        <taxon>Bacillales</taxon>
        <taxon>Bacillaceae</taxon>
        <taxon>Halobacillus</taxon>
    </lineage>
</organism>
<dbReference type="Proteomes" id="UP000460949">
    <property type="component" value="Unassembled WGS sequence"/>
</dbReference>
<dbReference type="InterPro" id="IPR029032">
    <property type="entry name" value="AhpD-like"/>
</dbReference>
<dbReference type="InterPro" id="IPR003779">
    <property type="entry name" value="CMD-like"/>
</dbReference>